<dbReference type="EMBL" id="QKZR01000002">
    <property type="protein sequence ID" value="PZX40942.1"/>
    <property type="molecule type" value="Genomic_DNA"/>
</dbReference>
<organism evidence="1 2">
    <name type="scientific">Nonlabens dokdonensis</name>
    <dbReference type="NCBI Taxonomy" id="328515"/>
    <lineage>
        <taxon>Bacteria</taxon>
        <taxon>Pseudomonadati</taxon>
        <taxon>Bacteroidota</taxon>
        <taxon>Flavobacteriia</taxon>
        <taxon>Flavobacteriales</taxon>
        <taxon>Flavobacteriaceae</taxon>
        <taxon>Nonlabens</taxon>
    </lineage>
</organism>
<evidence type="ECO:0000313" key="1">
    <source>
        <dbReference type="EMBL" id="PZX40942.1"/>
    </source>
</evidence>
<protein>
    <submittedName>
        <fullName evidence="1">Uncharacterized protein</fullName>
    </submittedName>
</protein>
<name>A0ABX5PYN7_9FLAO</name>
<proteinExistence type="predicted"/>
<evidence type="ECO:0000313" key="2">
    <source>
        <dbReference type="Proteomes" id="UP000248584"/>
    </source>
</evidence>
<dbReference type="SUPFAM" id="SSF53756">
    <property type="entry name" value="UDP-Glycosyltransferase/glycogen phosphorylase"/>
    <property type="match status" value="1"/>
</dbReference>
<dbReference type="InterPro" id="IPR043148">
    <property type="entry name" value="TagF_C"/>
</dbReference>
<sequence length="518" mass="61129">MNGIINLNINSENEYNIAQGPCLPASLKSIMKINNHLDIKNYILRLEARFPVDIWKANGIDLWPHIRIKIYYQLIQFLGESSSSTTKNIIIRKSSRLSEVKGFLVGMIYYLRFYFNLSNKKLIFFGLKMHKVQKDGIWFNRFFDSMIAYHCLSNDVYSFELNEIQKPSYNEQYVFDMNLLLKTYSYVQKLKKKLFRSQNQISELTITHLKEFNGSLKQEEWYTEYLDFSEANLNLWSLKIQLWESFFKKIYKKTNPKKVIFLSYYGFDAMAAAMSAANKLNILTVDMQHGTQTNVHMAYSYWTKIPTTGFNTMPREYWNWDQYSKLNLESWWHPVNAVKKIGHPWLSFCMDGISSKATLSNNILYTLQKFDGSNLEFIFSKQLIESLKLTKENWTLRIHPRNDDTIEVLINFLESHGVNPSDYVIEYSKEVSIYESLSNCLLHITNYSGCFIEAYLLGVKSIVIDEIGYDLFTDYFEADNNYYLNKYQLDFSKQLNRYLENLEAKSLNELDDIWDPLN</sequence>
<dbReference type="Proteomes" id="UP000248584">
    <property type="component" value="Unassembled WGS sequence"/>
</dbReference>
<gene>
    <name evidence="1" type="ORF">LX97_01715</name>
</gene>
<accession>A0ABX5PYN7</accession>
<comment type="caution">
    <text evidence="1">The sequence shown here is derived from an EMBL/GenBank/DDBJ whole genome shotgun (WGS) entry which is preliminary data.</text>
</comment>
<keyword evidence="2" id="KW-1185">Reference proteome</keyword>
<dbReference type="Gene3D" id="3.40.50.12580">
    <property type="match status" value="1"/>
</dbReference>
<reference evidence="1 2" key="1">
    <citation type="submission" date="2018-06" db="EMBL/GenBank/DDBJ databases">
        <title>Genomic Encyclopedia of Archaeal and Bacterial Type Strains, Phase II (KMG-II): from individual species to whole genera.</title>
        <authorList>
            <person name="Goeker M."/>
        </authorList>
    </citation>
    <scope>NUCLEOTIDE SEQUENCE [LARGE SCALE GENOMIC DNA]</scope>
    <source>
        <strain evidence="1 2">DSM 17205</strain>
    </source>
</reference>